<sequence length="278" mass="31589">MKPQTIQIFLPEGAPTSVKEAELTNRLIKTIWFPRTAMDKAAKRDISQYTGVYFLFGDDEEGRPQVYIGEGENCWTRLQQHNRNKDFWTHCVIAVTKTNEFTKTDVKFLEHYCLDQATKAGRYTTDNSTGSLLPSISEPRKYDLLDNFETIKVLLATLGYPIFDDKRGDKAQQRKIFYCKGKQAIAKCIVTDEGYLVLAGSTAHIKMSMAPGSSYRALREELVEKEVLVQKGDVYEFNSDQLFKSPSAASATVLGRSSNGWIEWKDKNGQTLDELLRQ</sequence>
<dbReference type="AlphaFoldDB" id="A0A917CSB4"/>
<comment type="caution">
    <text evidence="2">The sequence shown here is derived from an EMBL/GenBank/DDBJ whole genome shotgun (WGS) entry which is preliminary data.</text>
</comment>
<evidence type="ECO:0000259" key="1">
    <source>
        <dbReference type="Pfam" id="PF14267"/>
    </source>
</evidence>
<evidence type="ECO:0000313" key="2">
    <source>
        <dbReference type="EMBL" id="GGF96175.1"/>
    </source>
</evidence>
<organism evidence="2 3">
    <name type="scientific">Marinicella pacifica</name>
    <dbReference type="NCBI Taxonomy" id="1171543"/>
    <lineage>
        <taxon>Bacteria</taxon>
        <taxon>Pseudomonadati</taxon>
        <taxon>Pseudomonadota</taxon>
        <taxon>Gammaproteobacteria</taxon>
        <taxon>Lysobacterales</taxon>
        <taxon>Marinicellaceae</taxon>
        <taxon>Marinicella</taxon>
    </lineage>
</organism>
<name>A0A917CSB4_9GAMM</name>
<evidence type="ECO:0000313" key="3">
    <source>
        <dbReference type="Proteomes" id="UP000605253"/>
    </source>
</evidence>
<reference evidence="2" key="1">
    <citation type="journal article" date="2014" name="Int. J. Syst. Evol. Microbiol.">
        <title>Complete genome sequence of Corynebacterium casei LMG S-19264T (=DSM 44701T), isolated from a smear-ripened cheese.</title>
        <authorList>
            <consortium name="US DOE Joint Genome Institute (JGI-PGF)"/>
            <person name="Walter F."/>
            <person name="Albersmeier A."/>
            <person name="Kalinowski J."/>
            <person name="Ruckert C."/>
        </authorList>
    </citation>
    <scope>NUCLEOTIDE SEQUENCE</scope>
    <source>
        <strain evidence="2">CGMCC 1.12181</strain>
    </source>
</reference>
<dbReference type="Pfam" id="PF14267">
    <property type="entry name" value="DUF4357"/>
    <property type="match status" value="1"/>
</dbReference>
<gene>
    <name evidence="2" type="ORF">GCM10011365_16860</name>
</gene>
<dbReference type="Proteomes" id="UP000605253">
    <property type="component" value="Unassembled WGS sequence"/>
</dbReference>
<keyword evidence="3" id="KW-1185">Reference proteome</keyword>
<accession>A0A917CSB4</accession>
<proteinExistence type="predicted"/>
<protein>
    <recommendedName>
        <fullName evidence="1">DUF4357 domain-containing protein</fullName>
    </recommendedName>
</protein>
<feature type="domain" description="DUF4357" evidence="1">
    <location>
        <begin position="219"/>
        <end position="272"/>
    </location>
</feature>
<reference evidence="2" key="2">
    <citation type="submission" date="2020-09" db="EMBL/GenBank/DDBJ databases">
        <authorList>
            <person name="Sun Q."/>
            <person name="Zhou Y."/>
        </authorList>
    </citation>
    <scope>NUCLEOTIDE SEQUENCE</scope>
    <source>
        <strain evidence="2">CGMCC 1.12181</strain>
    </source>
</reference>
<dbReference type="RefSeq" id="WP_188365288.1">
    <property type="nucleotide sequence ID" value="NZ_BAABJF010000001.1"/>
</dbReference>
<dbReference type="EMBL" id="BMEO01000006">
    <property type="protein sequence ID" value="GGF96175.1"/>
    <property type="molecule type" value="Genomic_DNA"/>
</dbReference>
<dbReference type="CDD" id="cd10447">
    <property type="entry name" value="GIY-YIG_unchar_2"/>
    <property type="match status" value="1"/>
</dbReference>
<dbReference type="InterPro" id="IPR025579">
    <property type="entry name" value="DUF4357"/>
</dbReference>